<keyword evidence="1" id="KW-0732">Signal</keyword>
<comment type="caution">
    <text evidence="2">The sequence shown here is derived from an EMBL/GenBank/DDBJ whole genome shotgun (WGS) entry which is preliminary data.</text>
</comment>
<feature type="signal peptide" evidence="1">
    <location>
        <begin position="1"/>
        <end position="19"/>
    </location>
</feature>
<sequence>MKSGLLALAALLASTTASAGTPAAPLVTINGSGQGSWEVLCHVASAGGDETIRALGPDRPTLALTSLRRATCNYKNGARGPLTIAIVSTAFACPFTVSADASCETQFKPGAFGSIELRRKP</sequence>
<protein>
    <recommendedName>
        <fullName evidence="4">DUF3617 family protein</fullName>
    </recommendedName>
</protein>
<reference evidence="2 3" key="1">
    <citation type="submission" date="2020-08" db="EMBL/GenBank/DDBJ databases">
        <title>Genomic Encyclopedia of Type Strains, Phase IV (KMG-IV): sequencing the most valuable type-strain genomes for metagenomic binning, comparative biology and taxonomic classification.</title>
        <authorList>
            <person name="Goeker M."/>
        </authorList>
    </citation>
    <scope>NUCLEOTIDE SEQUENCE [LARGE SCALE GENOMIC DNA]</scope>
    <source>
        <strain evidence="2 3">DSM 14552</strain>
    </source>
</reference>
<keyword evidence="3" id="KW-1185">Reference proteome</keyword>
<dbReference type="AlphaFoldDB" id="A0A7W6EXH5"/>
<evidence type="ECO:0000313" key="3">
    <source>
        <dbReference type="Proteomes" id="UP000562395"/>
    </source>
</evidence>
<organism evidence="2 3">
    <name type="scientific">Novosphingobium hassiacum</name>
    <dbReference type="NCBI Taxonomy" id="173676"/>
    <lineage>
        <taxon>Bacteria</taxon>
        <taxon>Pseudomonadati</taxon>
        <taxon>Pseudomonadota</taxon>
        <taxon>Alphaproteobacteria</taxon>
        <taxon>Sphingomonadales</taxon>
        <taxon>Sphingomonadaceae</taxon>
        <taxon>Novosphingobium</taxon>
    </lineage>
</organism>
<evidence type="ECO:0000256" key="1">
    <source>
        <dbReference type="SAM" id="SignalP"/>
    </source>
</evidence>
<gene>
    <name evidence="2" type="ORF">GGQ88_003379</name>
</gene>
<accession>A0A7W6EXH5</accession>
<dbReference type="RefSeq" id="WP_183614568.1">
    <property type="nucleotide sequence ID" value="NZ_JACICY010000009.1"/>
</dbReference>
<dbReference type="Proteomes" id="UP000562395">
    <property type="component" value="Unassembled WGS sequence"/>
</dbReference>
<name>A0A7W6EXH5_9SPHN</name>
<evidence type="ECO:0008006" key="4">
    <source>
        <dbReference type="Google" id="ProtNLM"/>
    </source>
</evidence>
<proteinExistence type="predicted"/>
<feature type="chain" id="PRO_5030601127" description="DUF3617 family protein" evidence="1">
    <location>
        <begin position="20"/>
        <end position="121"/>
    </location>
</feature>
<evidence type="ECO:0000313" key="2">
    <source>
        <dbReference type="EMBL" id="MBB3862085.1"/>
    </source>
</evidence>
<dbReference type="EMBL" id="JACICY010000009">
    <property type="protein sequence ID" value="MBB3862085.1"/>
    <property type="molecule type" value="Genomic_DNA"/>
</dbReference>